<dbReference type="Pfam" id="PF09594">
    <property type="entry name" value="GT87"/>
    <property type="match status" value="1"/>
</dbReference>
<feature type="transmembrane region" description="Helical" evidence="8">
    <location>
        <begin position="328"/>
        <end position="344"/>
    </location>
</feature>
<feature type="transmembrane region" description="Helical" evidence="8">
    <location>
        <begin position="305"/>
        <end position="322"/>
    </location>
</feature>
<evidence type="ECO:0000313" key="10">
    <source>
        <dbReference type="Proteomes" id="UP000051936"/>
    </source>
</evidence>
<keyword evidence="3" id="KW-0808">Transferase</keyword>
<dbReference type="EMBL" id="LJYG01000047">
    <property type="protein sequence ID" value="KRQ14794.1"/>
    <property type="molecule type" value="Genomic_DNA"/>
</dbReference>
<feature type="transmembrane region" description="Helical" evidence="8">
    <location>
        <begin position="388"/>
        <end position="409"/>
    </location>
</feature>
<keyword evidence="2" id="KW-1003">Cell membrane</keyword>
<accession>A0A0R3DY14</accession>
<comment type="caution">
    <text evidence="9">The sequence shown here is derived from an EMBL/GenBank/DDBJ whole genome shotgun (WGS) entry which is preliminary data.</text>
</comment>
<proteinExistence type="inferred from homology"/>
<keyword evidence="6 8" id="KW-0472">Membrane</keyword>
<keyword evidence="4 8" id="KW-0812">Transmembrane</keyword>
<feature type="transmembrane region" description="Helical" evidence="8">
    <location>
        <begin position="275"/>
        <end position="298"/>
    </location>
</feature>
<organism evidence="9 10">
    <name type="scientific">Bradyrhizobium manausense</name>
    <dbReference type="NCBI Taxonomy" id="989370"/>
    <lineage>
        <taxon>Bacteria</taxon>
        <taxon>Pseudomonadati</taxon>
        <taxon>Pseudomonadota</taxon>
        <taxon>Alphaproteobacteria</taxon>
        <taxon>Hyphomicrobiales</taxon>
        <taxon>Nitrobacteraceae</taxon>
        <taxon>Bradyrhizobium</taxon>
    </lineage>
</organism>
<dbReference type="GO" id="GO:0016758">
    <property type="term" value="F:hexosyltransferase activity"/>
    <property type="evidence" value="ECO:0007669"/>
    <property type="project" value="InterPro"/>
</dbReference>
<evidence type="ECO:0000256" key="1">
    <source>
        <dbReference type="ARBA" id="ARBA00004651"/>
    </source>
</evidence>
<protein>
    <recommendedName>
        <fullName evidence="11">DUF2029 domain-containing protein</fullName>
    </recommendedName>
</protein>
<evidence type="ECO:0000256" key="7">
    <source>
        <dbReference type="ARBA" id="ARBA00024033"/>
    </source>
</evidence>
<feature type="transmembrane region" description="Helical" evidence="8">
    <location>
        <begin position="17"/>
        <end position="36"/>
    </location>
</feature>
<feature type="transmembrane region" description="Helical" evidence="8">
    <location>
        <begin position="351"/>
        <end position="368"/>
    </location>
</feature>
<comment type="subcellular location">
    <subcellularLocation>
        <location evidence="1">Cell membrane</location>
        <topology evidence="1">Multi-pass membrane protein</topology>
    </subcellularLocation>
</comment>
<evidence type="ECO:0000313" key="9">
    <source>
        <dbReference type="EMBL" id="KRQ14794.1"/>
    </source>
</evidence>
<dbReference type="GO" id="GO:0005886">
    <property type="term" value="C:plasma membrane"/>
    <property type="evidence" value="ECO:0007669"/>
    <property type="project" value="UniProtKB-SubCell"/>
</dbReference>
<feature type="transmembrane region" description="Helical" evidence="8">
    <location>
        <begin position="207"/>
        <end position="230"/>
    </location>
</feature>
<feature type="transmembrane region" description="Helical" evidence="8">
    <location>
        <begin position="141"/>
        <end position="171"/>
    </location>
</feature>
<dbReference type="OrthoDB" id="7679563at2"/>
<dbReference type="InterPro" id="IPR018584">
    <property type="entry name" value="GT87"/>
</dbReference>
<keyword evidence="10" id="KW-1185">Reference proteome</keyword>
<evidence type="ECO:0000256" key="2">
    <source>
        <dbReference type="ARBA" id="ARBA00022475"/>
    </source>
</evidence>
<evidence type="ECO:0000256" key="4">
    <source>
        <dbReference type="ARBA" id="ARBA00022692"/>
    </source>
</evidence>
<dbReference type="AlphaFoldDB" id="A0A0R3DY14"/>
<reference evidence="9 10" key="1">
    <citation type="submission" date="2015-09" db="EMBL/GenBank/DDBJ databases">
        <title>Draft Genome Sequence of Bradyrhizobium manausense Strain BR 3351T, a Novel Symbiotic Nitrogen-Fixing Alphaproteobacterium Isolated from Brazilian Amazon Rain Forest.</title>
        <authorList>
            <person name="De Araujo J.L."/>
            <person name="Zilli J.E."/>
        </authorList>
    </citation>
    <scope>NUCLEOTIDE SEQUENCE [LARGE SCALE GENOMIC DNA]</scope>
    <source>
        <strain evidence="9 10">BR3351</strain>
    </source>
</reference>
<evidence type="ECO:0008006" key="11">
    <source>
        <dbReference type="Google" id="ProtNLM"/>
    </source>
</evidence>
<evidence type="ECO:0000256" key="8">
    <source>
        <dbReference type="SAM" id="Phobius"/>
    </source>
</evidence>
<name>A0A0R3DY14_9BRAD</name>
<dbReference type="STRING" id="989370.AOQ71_12245"/>
<feature type="transmembrane region" description="Helical" evidence="8">
    <location>
        <begin position="101"/>
        <end position="129"/>
    </location>
</feature>
<sequence length="426" mass="45892">MFAEALEAVQFSPSKRIAYVRFVLAALAVMVLFKTLRFGRWGVFQIRELSDFDAFYIAAQQVWRGQVELVYRFETLMQFQAEAAHGATGFMPWTYPPQFDLLVAPLALLPIGIAYLVFIVATLATYLLMLRAIAGANFAHVLVALFPALAITIGGGQNGFLTGTLIGLVCLNVERRQLVAGLALGAMVIKPHLAIAVGVYMLATRRWVALATAATVVLASSMVCTLVFGWQIWTAWLGAIGESARFLDQGIYPLLRMISTYAALSRAGVPPTLAFWTQAAVASLALCAVVLAVWLGAARKMSPRFALGITAMVSVMISPYAYDYDLPMIGIGLALLLPDLALLASARERGVIYGLILLAGAYGMLQSARLAAQFGEEQAYLAGLTDRFAPALGGFAMMALLAVLLRLLWRGMQSASVLPRAAQAAE</sequence>
<evidence type="ECO:0000256" key="3">
    <source>
        <dbReference type="ARBA" id="ARBA00022679"/>
    </source>
</evidence>
<evidence type="ECO:0000256" key="6">
    <source>
        <dbReference type="ARBA" id="ARBA00023136"/>
    </source>
</evidence>
<keyword evidence="5 8" id="KW-1133">Transmembrane helix</keyword>
<feature type="transmembrane region" description="Helical" evidence="8">
    <location>
        <begin position="178"/>
        <end position="201"/>
    </location>
</feature>
<evidence type="ECO:0000256" key="5">
    <source>
        <dbReference type="ARBA" id="ARBA00022989"/>
    </source>
</evidence>
<gene>
    <name evidence="9" type="ORF">AOQ71_12245</name>
</gene>
<dbReference type="Proteomes" id="UP000051936">
    <property type="component" value="Unassembled WGS sequence"/>
</dbReference>
<comment type="similarity">
    <text evidence="7">Belongs to the glycosyltransferase 87 family.</text>
</comment>